<sequence length="125" mass="14016">MLDLCDTGGVVGVGNHGIDLDCSDWIRPHHQVKQPRIKLGFACSQPGCLSTEPSDPVIKLNILTKLEFVLFNIHNIRCPHKNIDQSNYKQENEPRKLDYAVCDVTPSPTHGKSYPLPIIDRKVES</sequence>
<gene>
    <name evidence="1" type="ORF">RRG08_054035</name>
</gene>
<name>A0AAE1DCJ5_9GAST</name>
<evidence type="ECO:0000313" key="2">
    <source>
        <dbReference type="Proteomes" id="UP001283361"/>
    </source>
</evidence>
<dbReference type="AlphaFoldDB" id="A0AAE1DCJ5"/>
<accession>A0AAE1DCJ5</accession>
<reference evidence="1" key="1">
    <citation type="journal article" date="2023" name="G3 (Bethesda)">
        <title>A reference genome for the long-term kleptoplast-retaining sea slug Elysia crispata morphotype clarki.</title>
        <authorList>
            <person name="Eastman K.E."/>
            <person name="Pendleton A.L."/>
            <person name="Shaikh M.A."/>
            <person name="Suttiyut T."/>
            <person name="Ogas R."/>
            <person name="Tomko P."/>
            <person name="Gavelis G."/>
            <person name="Widhalm J.R."/>
            <person name="Wisecaver J.H."/>
        </authorList>
    </citation>
    <scope>NUCLEOTIDE SEQUENCE</scope>
    <source>
        <strain evidence="1">ECLA1</strain>
    </source>
</reference>
<evidence type="ECO:0000313" key="1">
    <source>
        <dbReference type="EMBL" id="KAK3765511.1"/>
    </source>
</evidence>
<organism evidence="1 2">
    <name type="scientific">Elysia crispata</name>
    <name type="common">lettuce slug</name>
    <dbReference type="NCBI Taxonomy" id="231223"/>
    <lineage>
        <taxon>Eukaryota</taxon>
        <taxon>Metazoa</taxon>
        <taxon>Spiralia</taxon>
        <taxon>Lophotrochozoa</taxon>
        <taxon>Mollusca</taxon>
        <taxon>Gastropoda</taxon>
        <taxon>Heterobranchia</taxon>
        <taxon>Euthyneura</taxon>
        <taxon>Panpulmonata</taxon>
        <taxon>Sacoglossa</taxon>
        <taxon>Placobranchoidea</taxon>
        <taxon>Plakobranchidae</taxon>
        <taxon>Elysia</taxon>
    </lineage>
</organism>
<dbReference type="EMBL" id="JAWDGP010004298">
    <property type="protein sequence ID" value="KAK3765511.1"/>
    <property type="molecule type" value="Genomic_DNA"/>
</dbReference>
<keyword evidence="2" id="KW-1185">Reference proteome</keyword>
<protein>
    <submittedName>
        <fullName evidence="1">Uncharacterized protein</fullName>
    </submittedName>
</protein>
<proteinExistence type="predicted"/>
<dbReference type="Proteomes" id="UP001283361">
    <property type="component" value="Unassembled WGS sequence"/>
</dbReference>
<comment type="caution">
    <text evidence="1">The sequence shown here is derived from an EMBL/GenBank/DDBJ whole genome shotgun (WGS) entry which is preliminary data.</text>
</comment>